<gene>
    <name evidence="1" type="ORF">UFOVP1655_18</name>
</gene>
<dbReference type="EMBL" id="LR797523">
    <property type="protein sequence ID" value="CAB4221994.1"/>
    <property type="molecule type" value="Genomic_DNA"/>
</dbReference>
<name>A0A6J5T569_9CAUD</name>
<proteinExistence type="predicted"/>
<evidence type="ECO:0000313" key="1">
    <source>
        <dbReference type="EMBL" id="CAB4221994.1"/>
    </source>
</evidence>
<reference evidence="1" key="1">
    <citation type="submission" date="2020-05" db="EMBL/GenBank/DDBJ databases">
        <authorList>
            <person name="Chiriac C."/>
            <person name="Salcher M."/>
            <person name="Ghai R."/>
            <person name="Kavagutti S V."/>
        </authorList>
    </citation>
    <scope>NUCLEOTIDE SEQUENCE</scope>
</reference>
<organism evidence="1">
    <name type="scientific">uncultured Caudovirales phage</name>
    <dbReference type="NCBI Taxonomy" id="2100421"/>
    <lineage>
        <taxon>Viruses</taxon>
        <taxon>Duplodnaviria</taxon>
        <taxon>Heunggongvirae</taxon>
        <taxon>Uroviricota</taxon>
        <taxon>Caudoviricetes</taxon>
        <taxon>Peduoviridae</taxon>
        <taxon>Maltschvirus</taxon>
        <taxon>Maltschvirus maltsch</taxon>
    </lineage>
</organism>
<dbReference type="Pfam" id="PF12322">
    <property type="entry name" value="T4_baseplate"/>
    <property type="match status" value="1"/>
</dbReference>
<protein>
    <submittedName>
        <fullName evidence="1">Baseplate hub assembly protein, bacteriophage T4-like</fullName>
    </submittedName>
</protein>
<dbReference type="InterPro" id="IPR024364">
    <property type="entry name" value="Baseplate_phage_T4-like"/>
</dbReference>
<accession>A0A6J5T569</accession>
<sequence length="241" mass="28022">MALPKIDAPVYEVELPLSKKKLRYRPFLVKEQRNLLMAMESKEYDTIEKNIKQVLHNCTLTENINFDDLPVVDIEFFFLQLRAKSVGEVTENKYICNNVVDGIECGNTMEVNINLLEIEVEKDDSVSDTIKLNSQYTIKMNYPKFSIVNRAGSIENINDFAFEMIADSIEYIHDGEQFYYGKDATKQELIDFVEQLNQEQFSKLEEFFSNLPKLKKVFDVTCSKCKHNHHIEVEGLESFFG</sequence>